<evidence type="ECO:0000259" key="9">
    <source>
        <dbReference type="PROSITE" id="PS50112"/>
    </source>
</evidence>
<dbReference type="Gene3D" id="3.30.70.270">
    <property type="match status" value="1"/>
</dbReference>
<dbReference type="PANTHER" id="PTHR45138">
    <property type="entry name" value="REGULATORY COMPONENTS OF SENSORY TRANSDUCTION SYSTEM"/>
    <property type="match status" value="1"/>
</dbReference>
<dbReference type="SMART" id="SM00091">
    <property type="entry name" value="PAS"/>
    <property type="match status" value="1"/>
</dbReference>
<evidence type="ECO:0000256" key="8">
    <source>
        <dbReference type="SAM" id="Phobius"/>
    </source>
</evidence>
<sequence length="823" mass="92169">MPQTPINARPLQTSSVTASPKKGRKRLYLGITAVVGFSISLLAYWYTELLVGREQRAVTETMAYERQALLLSSINATTEVLDAVGALIDSSEKVEREEFKVFTYTVLQRHPEFWAIHWMPKVMHAERPNFERFLQSQGFSGHITELSSAKNTAIPSQNNALYYPVFYTEPMEKNHSIVGFDASSRSLNQKAMQATLEEGIPFASTAPFKLIQDSEGSASVVFFRPVFGPEHISQDTQQRKLRIQGFVGALVKPQVLLEQFAHSSGVALSVVDVTENTHRAVAKRNWESVEPDWLHHQIDFMTVGRKWRFEFAISPEELVNQGNIQSNRANIVLFTGLLVTLLILWIMRDLVKTHQRVERERDKAQTYLDTVETIIIALDVNGHINLINRKGCELLGYDEHEILHKQWFSEGFVEQARVLRGQYKDLMQGQTSLVRYTESVIRLKNGQLRLIAWHNALQYDVEGNILGTLSAGEDVTRQHALLLLERSRSQAMQAALNGYELNEVLTLIIKGIEAQDKGAMCSVLLLDGSGQHLHLAAAPSLPEAYNKAIDGVAIGEAVGSCGTAAYRKARVIVEDIQQHPYWANYKDLAISYGLASCWSEPILGKNGRVLGTFAIYHAKPSHPSAHDLELIESHAGFVSMLIEQYQAEARLLYIANTDELTNLPNRRQFMERLGVEFSRSNRYGTPLSLLMIDIDHFKKVNDQYGHAVGDDVLRLLAKTCLGLLRDTDIAGRLGGEEFAVVLPQTDQAQALQVAERMLQTLAALELELADQKILKFTVSIGVATFTEQDNSADALLSRADHCLYYAKQNGRNQVSIIEAELTG</sequence>
<comment type="caution">
    <text evidence="12">The sequence shown here is derived from an EMBL/GenBank/DDBJ whole genome shotgun (WGS) entry which is preliminary data.</text>
</comment>
<dbReference type="PROSITE" id="PS50887">
    <property type="entry name" value="GGDEF"/>
    <property type="match status" value="1"/>
</dbReference>
<dbReference type="Gene3D" id="3.30.450.40">
    <property type="match status" value="1"/>
</dbReference>
<dbReference type="GO" id="GO:0005886">
    <property type="term" value="C:plasma membrane"/>
    <property type="evidence" value="ECO:0007669"/>
    <property type="project" value="TreeGrafter"/>
</dbReference>
<dbReference type="Gene3D" id="3.30.450.20">
    <property type="entry name" value="PAS domain"/>
    <property type="match status" value="1"/>
</dbReference>
<dbReference type="NCBIfam" id="TIGR00229">
    <property type="entry name" value="sensory_box"/>
    <property type="match status" value="1"/>
</dbReference>
<protein>
    <recommendedName>
        <fullName evidence="3">diguanylate cyclase</fullName>
        <ecNumber evidence="3">2.7.7.65</ecNumber>
    </recommendedName>
</protein>
<dbReference type="GO" id="GO:0043709">
    <property type="term" value="P:cell adhesion involved in single-species biofilm formation"/>
    <property type="evidence" value="ECO:0007669"/>
    <property type="project" value="TreeGrafter"/>
</dbReference>
<dbReference type="SUPFAM" id="SSF55785">
    <property type="entry name" value="PYP-like sensor domain (PAS domain)"/>
    <property type="match status" value="1"/>
</dbReference>
<dbReference type="CDD" id="cd00130">
    <property type="entry name" value="PAS"/>
    <property type="match status" value="1"/>
</dbReference>
<dbReference type="SUPFAM" id="SSF55781">
    <property type="entry name" value="GAF domain-like"/>
    <property type="match status" value="1"/>
</dbReference>
<evidence type="ECO:0000259" key="11">
    <source>
        <dbReference type="PROSITE" id="PS50887"/>
    </source>
</evidence>
<feature type="domain" description="PAS" evidence="9">
    <location>
        <begin position="360"/>
        <end position="410"/>
    </location>
</feature>
<proteinExistence type="predicted"/>
<dbReference type="PROSITE" id="PS50839">
    <property type="entry name" value="CHASE"/>
    <property type="match status" value="1"/>
</dbReference>
<dbReference type="EMBL" id="MTSM01000015">
    <property type="protein sequence ID" value="OPX54962.1"/>
    <property type="molecule type" value="Genomic_DNA"/>
</dbReference>
<comment type="catalytic activity">
    <reaction evidence="7">
        <text>2 GTP = 3',3'-c-di-GMP + 2 diphosphate</text>
        <dbReference type="Rhea" id="RHEA:24898"/>
        <dbReference type="ChEBI" id="CHEBI:33019"/>
        <dbReference type="ChEBI" id="CHEBI:37565"/>
        <dbReference type="ChEBI" id="CHEBI:58805"/>
        <dbReference type="EC" id="2.7.7.65"/>
    </reaction>
</comment>
<dbReference type="GO" id="GO:1902201">
    <property type="term" value="P:negative regulation of bacterial-type flagellum-dependent cell motility"/>
    <property type="evidence" value="ECO:0007669"/>
    <property type="project" value="TreeGrafter"/>
</dbReference>
<dbReference type="EC" id="2.7.7.65" evidence="3"/>
<gene>
    <name evidence="12" type="ORF">BTE48_11520</name>
</gene>
<dbReference type="InterPro" id="IPR000014">
    <property type="entry name" value="PAS"/>
</dbReference>
<dbReference type="InterPro" id="IPR043128">
    <property type="entry name" value="Rev_trsase/Diguanyl_cyclase"/>
</dbReference>
<dbReference type="InterPro" id="IPR013767">
    <property type="entry name" value="PAS_fold"/>
</dbReference>
<dbReference type="InterPro" id="IPR029016">
    <property type="entry name" value="GAF-like_dom_sf"/>
</dbReference>
<dbReference type="InterPro" id="IPR035965">
    <property type="entry name" value="PAS-like_dom_sf"/>
</dbReference>
<dbReference type="SMART" id="SM01079">
    <property type="entry name" value="CHASE"/>
    <property type="match status" value="1"/>
</dbReference>
<dbReference type="InterPro" id="IPR029787">
    <property type="entry name" value="Nucleotide_cyclase"/>
</dbReference>
<dbReference type="Pfam" id="PF13185">
    <property type="entry name" value="GAF_2"/>
    <property type="match status" value="1"/>
</dbReference>
<dbReference type="Gene3D" id="3.30.450.350">
    <property type="entry name" value="CHASE domain"/>
    <property type="match status" value="1"/>
</dbReference>
<organism evidence="12 13">
    <name type="scientific">Oceanospirillum multiglobuliferum</name>
    <dbReference type="NCBI Taxonomy" id="64969"/>
    <lineage>
        <taxon>Bacteria</taxon>
        <taxon>Pseudomonadati</taxon>
        <taxon>Pseudomonadota</taxon>
        <taxon>Gammaproteobacteria</taxon>
        <taxon>Oceanospirillales</taxon>
        <taxon>Oceanospirillaceae</taxon>
        <taxon>Oceanospirillum</taxon>
    </lineage>
</organism>
<feature type="transmembrane region" description="Helical" evidence="8">
    <location>
        <begin position="27"/>
        <end position="46"/>
    </location>
</feature>
<evidence type="ECO:0000256" key="5">
    <source>
        <dbReference type="ARBA" id="ARBA00022989"/>
    </source>
</evidence>
<name>A0A1T4KVH6_9GAMM</name>
<keyword evidence="13" id="KW-1185">Reference proteome</keyword>
<evidence type="ECO:0000256" key="7">
    <source>
        <dbReference type="ARBA" id="ARBA00034247"/>
    </source>
</evidence>
<dbReference type="GO" id="GO:0052621">
    <property type="term" value="F:diguanylate cyclase activity"/>
    <property type="evidence" value="ECO:0007669"/>
    <property type="project" value="UniProtKB-EC"/>
</dbReference>
<dbReference type="STRING" id="64969.SAMN02745127_00242"/>
<dbReference type="NCBIfam" id="TIGR00254">
    <property type="entry name" value="GGDEF"/>
    <property type="match status" value="1"/>
</dbReference>
<dbReference type="AlphaFoldDB" id="A0A1T4KVH6"/>
<dbReference type="InterPro" id="IPR000160">
    <property type="entry name" value="GGDEF_dom"/>
</dbReference>
<dbReference type="InterPro" id="IPR042240">
    <property type="entry name" value="CHASE_sf"/>
</dbReference>
<evidence type="ECO:0000256" key="1">
    <source>
        <dbReference type="ARBA" id="ARBA00001946"/>
    </source>
</evidence>
<evidence type="ECO:0000256" key="6">
    <source>
        <dbReference type="ARBA" id="ARBA00023136"/>
    </source>
</evidence>
<dbReference type="PROSITE" id="PS50112">
    <property type="entry name" value="PAS"/>
    <property type="match status" value="1"/>
</dbReference>
<keyword evidence="4 8" id="KW-0812">Transmembrane</keyword>
<dbReference type="Pfam" id="PF03924">
    <property type="entry name" value="CHASE"/>
    <property type="match status" value="1"/>
</dbReference>
<evidence type="ECO:0000259" key="10">
    <source>
        <dbReference type="PROSITE" id="PS50839"/>
    </source>
</evidence>
<comment type="subcellular location">
    <subcellularLocation>
        <location evidence="2">Membrane</location>
    </subcellularLocation>
</comment>
<dbReference type="InterPro" id="IPR003018">
    <property type="entry name" value="GAF"/>
</dbReference>
<comment type="cofactor">
    <cofactor evidence="1">
        <name>Mg(2+)</name>
        <dbReference type="ChEBI" id="CHEBI:18420"/>
    </cofactor>
</comment>
<dbReference type="PANTHER" id="PTHR45138:SF9">
    <property type="entry name" value="DIGUANYLATE CYCLASE DGCM-RELATED"/>
    <property type="match status" value="1"/>
</dbReference>
<dbReference type="GO" id="GO:0007165">
    <property type="term" value="P:signal transduction"/>
    <property type="evidence" value="ECO:0007669"/>
    <property type="project" value="UniProtKB-ARBA"/>
</dbReference>
<dbReference type="FunFam" id="3.30.70.270:FF:000001">
    <property type="entry name" value="Diguanylate cyclase domain protein"/>
    <property type="match status" value="1"/>
</dbReference>
<evidence type="ECO:0000256" key="2">
    <source>
        <dbReference type="ARBA" id="ARBA00004370"/>
    </source>
</evidence>
<dbReference type="Pfam" id="PF00990">
    <property type="entry name" value="GGDEF"/>
    <property type="match status" value="1"/>
</dbReference>
<keyword evidence="5 8" id="KW-1133">Transmembrane helix</keyword>
<dbReference type="Pfam" id="PF00989">
    <property type="entry name" value="PAS"/>
    <property type="match status" value="1"/>
</dbReference>
<dbReference type="SMART" id="SM00267">
    <property type="entry name" value="GGDEF"/>
    <property type="match status" value="1"/>
</dbReference>
<accession>A0A1T4KVH6</accession>
<dbReference type="InterPro" id="IPR006189">
    <property type="entry name" value="CHASE_dom"/>
</dbReference>
<dbReference type="GO" id="GO:0006355">
    <property type="term" value="P:regulation of DNA-templated transcription"/>
    <property type="evidence" value="ECO:0007669"/>
    <property type="project" value="InterPro"/>
</dbReference>
<dbReference type="CDD" id="cd01949">
    <property type="entry name" value="GGDEF"/>
    <property type="match status" value="1"/>
</dbReference>
<dbReference type="SUPFAM" id="SSF55073">
    <property type="entry name" value="Nucleotide cyclase"/>
    <property type="match status" value="1"/>
</dbReference>
<evidence type="ECO:0000256" key="4">
    <source>
        <dbReference type="ARBA" id="ARBA00022692"/>
    </source>
</evidence>
<evidence type="ECO:0000256" key="3">
    <source>
        <dbReference type="ARBA" id="ARBA00012528"/>
    </source>
</evidence>
<evidence type="ECO:0000313" key="13">
    <source>
        <dbReference type="Proteomes" id="UP000191418"/>
    </source>
</evidence>
<feature type="domain" description="CHASE" evidence="10">
    <location>
        <begin position="90"/>
        <end position="260"/>
    </location>
</feature>
<feature type="domain" description="GGDEF" evidence="11">
    <location>
        <begin position="685"/>
        <end position="819"/>
    </location>
</feature>
<keyword evidence="6 8" id="KW-0472">Membrane</keyword>
<dbReference type="Proteomes" id="UP000191418">
    <property type="component" value="Unassembled WGS sequence"/>
</dbReference>
<reference evidence="12 13" key="1">
    <citation type="submission" date="2017-01" db="EMBL/GenBank/DDBJ databases">
        <title>Genome Sequencing of a Marine Spirillum, Oceanospirillum multiglobuliferum ATCC 33336, from Japan.</title>
        <authorList>
            <person name="Carney J.G."/>
            <person name="Trachtenberg A.M."/>
            <person name="Rheaume B.A."/>
            <person name="Linnane J.D."/>
            <person name="Pitts N.L."/>
            <person name="Mykles D.L."/>
            <person name="Maclea K.S."/>
        </authorList>
    </citation>
    <scope>NUCLEOTIDE SEQUENCE [LARGE SCALE GENOMIC DNA]</scope>
    <source>
        <strain evidence="12 13">ATCC 33336</strain>
    </source>
</reference>
<dbReference type="InterPro" id="IPR050469">
    <property type="entry name" value="Diguanylate_Cyclase"/>
</dbReference>
<dbReference type="SMART" id="SM00065">
    <property type="entry name" value="GAF"/>
    <property type="match status" value="1"/>
</dbReference>
<evidence type="ECO:0000313" key="12">
    <source>
        <dbReference type="EMBL" id="OPX54962.1"/>
    </source>
</evidence>